<dbReference type="Proteomes" id="UP000010798">
    <property type="component" value="Chromosome"/>
</dbReference>
<dbReference type="InterPro" id="IPR011464">
    <property type="entry name" value="DUF1570"/>
</dbReference>
<dbReference type="EMBL" id="CP003364">
    <property type="protein sequence ID" value="AGA27204.1"/>
    <property type="molecule type" value="Genomic_DNA"/>
</dbReference>
<protein>
    <recommendedName>
        <fullName evidence="2">DUF1570 domain-containing protein</fullName>
    </recommendedName>
</protein>
<keyword evidence="1" id="KW-0472">Membrane</keyword>
<organism evidence="3 4">
    <name type="scientific">Singulisphaera acidiphila (strain ATCC BAA-1392 / DSM 18658 / VKM B-2454 / MOB10)</name>
    <dbReference type="NCBI Taxonomy" id="886293"/>
    <lineage>
        <taxon>Bacteria</taxon>
        <taxon>Pseudomonadati</taxon>
        <taxon>Planctomycetota</taxon>
        <taxon>Planctomycetia</taxon>
        <taxon>Isosphaerales</taxon>
        <taxon>Isosphaeraceae</taxon>
        <taxon>Singulisphaera</taxon>
    </lineage>
</organism>
<evidence type="ECO:0000256" key="1">
    <source>
        <dbReference type="SAM" id="Phobius"/>
    </source>
</evidence>
<dbReference type="RefSeq" id="WP_015246353.1">
    <property type="nucleotide sequence ID" value="NC_019892.1"/>
</dbReference>
<reference evidence="3 4" key="1">
    <citation type="submission" date="2012-02" db="EMBL/GenBank/DDBJ databases">
        <title>Complete sequence of chromosome of Singulisphaera acidiphila DSM 18658.</title>
        <authorList>
            <consortium name="US DOE Joint Genome Institute (JGI-PGF)"/>
            <person name="Lucas S."/>
            <person name="Copeland A."/>
            <person name="Lapidus A."/>
            <person name="Glavina del Rio T."/>
            <person name="Dalin E."/>
            <person name="Tice H."/>
            <person name="Bruce D."/>
            <person name="Goodwin L."/>
            <person name="Pitluck S."/>
            <person name="Peters L."/>
            <person name="Ovchinnikova G."/>
            <person name="Chertkov O."/>
            <person name="Kyrpides N."/>
            <person name="Mavromatis K."/>
            <person name="Ivanova N."/>
            <person name="Brettin T."/>
            <person name="Detter J.C."/>
            <person name="Han C."/>
            <person name="Larimer F."/>
            <person name="Land M."/>
            <person name="Hauser L."/>
            <person name="Markowitz V."/>
            <person name="Cheng J.-F."/>
            <person name="Hugenholtz P."/>
            <person name="Woyke T."/>
            <person name="Wu D."/>
            <person name="Tindall B."/>
            <person name="Pomrenke H."/>
            <person name="Brambilla E."/>
            <person name="Klenk H.-P."/>
            <person name="Eisen J.A."/>
        </authorList>
    </citation>
    <scope>NUCLEOTIDE SEQUENCE [LARGE SCALE GENOMIC DNA]</scope>
    <source>
        <strain evidence="4">ATCC BAA-1392 / DSM 18658 / VKM B-2454 / MOB10</strain>
    </source>
</reference>
<feature type="transmembrane region" description="Helical" evidence="1">
    <location>
        <begin position="7"/>
        <end position="28"/>
    </location>
</feature>
<dbReference type="STRING" id="886293.Sinac_2918"/>
<dbReference type="AlphaFoldDB" id="L0DCV3"/>
<accession>L0DCV3</accession>
<feature type="domain" description="DUF1570" evidence="2">
    <location>
        <begin position="136"/>
        <end position="225"/>
    </location>
</feature>
<evidence type="ECO:0000313" key="4">
    <source>
        <dbReference type="Proteomes" id="UP000010798"/>
    </source>
</evidence>
<dbReference type="eggNOG" id="ENOG5032AT8">
    <property type="taxonomic scope" value="Bacteria"/>
</dbReference>
<proteinExistence type="predicted"/>
<dbReference type="HOGENOM" id="CLU_074094_0_0_0"/>
<dbReference type="Pfam" id="PF07607">
    <property type="entry name" value="DUF1570"/>
    <property type="match status" value="1"/>
</dbReference>
<evidence type="ECO:0000313" key="3">
    <source>
        <dbReference type="EMBL" id="AGA27204.1"/>
    </source>
</evidence>
<dbReference type="KEGG" id="saci:Sinac_2918"/>
<evidence type="ECO:0000259" key="2">
    <source>
        <dbReference type="Pfam" id="PF07607"/>
    </source>
</evidence>
<keyword evidence="1" id="KW-0812">Transmembrane</keyword>
<sequence length="315" mass="35702">MQERQPVWMYLILALWVSLGIVGCATMGEQPQSLVPTQYRTRTGPYAVFSNFPIAADSPAIRSLHSLENDVEANLGVRINSDEPPVEVYILNDRQSFSHFLKFYYPELPPRRAFFLAQGTQRVVFTFMGDRLEEDLRHEATHALLNVAFGDLPLWLDEGLAEYFEGAEAQRGLNKEHLDRLPKDLAAGWKPDLARLETLTSVRQMTPRDYRESWAWVHYLLNDSNSGKTTLLAYLADLRTDPKAATLSVRLRDEDGKGAKVLLAYLDRIRELPVAAVHPTTAATTVRLQDNALDASRPPAQRRSVFSRMRAFFGL</sequence>
<gene>
    <name evidence="3" type="ordered locus">Sinac_2918</name>
</gene>
<dbReference type="Gene3D" id="1.10.390.20">
    <property type="match status" value="1"/>
</dbReference>
<keyword evidence="1" id="KW-1133">Transmembrane helix</keyword>
<dbReference type="PROSITE" id="PS51257">
    <property type="entry name" value="PROKAR_LIPOPROTEIN"/>
    <property type="match status" value="1"/>
</dbReference>
<name>L0DCV3_SINAD</name>
<keyword evidence="4" id="KW-1185">Reference proteome</keyword>
<dbReference type="OrthoDB" id="249876at2"/>